<dbReference type="SUPFAM" id="SSF54695">
    <property type="entry name" value="POZ domain"/>
    <property type="match status" value="1"/>
</dbReference>
<keyword evidence="4" id="KW-0833">Ubl conjugation pathway</keyword>
<organism evidence="8 9">
    <name type="scientific">Mesorhabditis belari</name>
    <dbReference type="NCBI Taxonomy" id="2138241"/>
    <lineage>
        <taxon>Eukaryota</taxon>
        <taxon>Metazoa</taxon>
        <taxon>Ecdysozoa</taxon>
        <taxon>Nematoda</taxon>
        <taxon>Chromadorea</taxon>
        <taxon>Rhabditida</taxon>
        <taxon>Rhabditina</taxon>
        <taxon>Rhabditomorpha</taxon>
        <taxon>Rhabditoidea</taxon>
        <taxon>Rhabditidae</taxon>
        <taxon>Mesorhabditinae</taxon>
        <taxon>Mesorhabditis</taxon>
    </lineage>
</organism>
<reference evidence="9" key="1">
    <citation type="submission" date="2024-02" db="UniProtKB">
        <authorList>
            <consortium name="WormBaseParasite"/>
        </authorList>
    </citation>
    <scope>IDENTIFICATION</scope>
</reference>
<proteinExistence type="inferred from homology"/>
<dbReference type="WBParaSite" id="MBELARI_LOCUS6088">
    <property type="protein sequence ID" value="MBELARI_LOCUS6088"/>
    <property type="gene ID" value="MBELARI_LOCUS6088"/>
</dbReference>
<evidence type="ECO:0000259" key="6">
    <source>
        <dbReference type="PROSITE" id="PS50097"/>
    </source>
</evidence>
<name>A0AAF3FGT7_9BILA</name>
<dbReference type="GO" id="GO:0030163">
    <property type="term" value="P:protein catabolic process"/>
    <property type="evidence" value="ECO:0007669"/>
    <property type="project" value="UniProtKB-ARBA"/>
</dbReference>
<feature type="domain" description="MATH" evidence="7">
    <location>
        <begin position="26"/>
        <end position="155"/>
    </location>
</feature>
<dbReference type="Gene3D" id="3.30.710.10">
    <property type="entry name" value="Potassium Channel Kv1.1, Chain A"/>
    <property type="match status" value="1"/>
</dbReference>
<dbReference type="InterPro" id="IPR002083">
    <property type="entry name" value="MATH/TRAF_dom"/>
</dbReference>
<keyword evidence="5" id="KW-0539">Nucleus</keyword>
<dbReference type="PANTHER" id="PTHR24413">
    <property type="entry name" value="SPECKLE-TYPE POZ PROTEIN"/>
    <property type="match status" value="1"/>
</dbReference>
<dbReference type="SMART" id="SM00225">
    <property type="entry name" value="BTB"/>
    <property type="match status" value="1"/>
</dbReference>
<comment type="subcellular location">
    <subcellularLocation>
        <location evidence="1">Nucleus</location>
    </subcellularLocation>
</comment>
<protein>
    <submittedName>
        <fullName evidence="9">Uncharacterized protein</fullName>
    </submittedName>
</protein>
<comment type="pathway">
    <text evidence="2">Protein modification; protein ubiquitination.</text>
</comment>
<comment type="similarity">
    <text evidence="3">Belongs to the Tdpoz family.</text>
</comment>
<dbReference type="InterPro" id="IPR011333">
    <property type="entry name" value="SKP1/BTB/POZ_sf"/>
</dbReference>
<dbReference type="Gene3D" id="1.25.40.420">
    <property type="match status" value="1"/>
</dbReference>
<feature type="domain" description="BTB" evidence="6">
    <location>
        <begin position="198"/>
        <end position="262"/>
    </location>
</feature>
<dbReference type="InterPro" id="IPR056423">
    <property type="entry name" value="BACK_BPM_SPOP"/>
</dbReference>
<evidence type="ECO:0000256" key="4">
    <source>
        <dbReference type="ARBA" id="ARBA00022786"/>
    </source>
</evidence>
<dbReference type="InterPro" id="IPR008974">
    <property type="entry name" value="TRAF-like"/>
</dbReference>
<dbReference type="SUPFAM" id="SSF49599">
    <property type="entry name" value="TRAF domain-like"/>
    <property type="match status" value="1"/>
</dbReference>
<dbReference type="InterPro" id="IPR000210">
    <property type="entry name" value="BTB/POZ_dom"/>
</dbReference>
<accession>A0AAF3FGT7</accession>
<evidence type="ECO:0000313" key="8">
    <source>
        <dbReference type="Proteomes" id="UP000887575"/>
    </source>
</evidence>
<evidence type="ECO:0000313" key="9">
    <source>
        <dbReference type="WBParaSite" id="MBELARI_LOCUS6088"/>
    </source>
</evidence>
<dbReference type="Pfam" id="PF24570">
    <property type="entry name" value="BACK_BPM_SPOP"/>
    <property type="match status" value="1"/>
</dbReference>
<dbReference type="Pfam" id="PF00651">
    <property type="entry name" value="BTB"/>
    <property type="match status" value="1"/>
</dbReference>
<dbReference type="FunFam" id="2.60.210.10:FF:000025">
    <property type="entry name" value="BTB and MATH domain containing"/>
    <property type="match status" value="1"/>
</dbReference>
<dbReference type="AlphaFoldDB" id="A0AAF3FGT7"/>
<keyword evidence="8" id="KW-1185">Reference proteome</keyword>
<evidence type="ECO:0000256" key="5">
    <source>
        <dbReference type="ARBA" id="ARBA00023242"/>
    </source>
</evidence>
<sequence length="398" mass="44789">MADIVGPPSVQHSADSWSTTEVKSLQHNHVWTIRGFSQCECRYLETTVKVKEQIVPIPTQSVGLGDHGTLPFRIRLHPQGNKESNKDFTFFQVFCNAQQARYKAKFAVFNTRNEEIPTTVYTGTQQLHGYFEYIRRDLLVQHIAPQDELQLVLTLTITFDTVTKSSQNPLPRLSAQAEPKPAEVARDLENVFRDRRFCDFMIYVGDRRLDVHKVILAARSPYFAALLEPHTEESKKNCLRLNESDVEFEVMQELLTYMYTGRCTRLSDISLELLAAADRFAMPGLKDIAEQSLRAQLSIESVCRILCVADLHMAIALKKNAIQFITTQSQPVTETDGWKELVSNSPELVTEVVQAISAMNSNIAQTYVNANSSSSVISCEPPAAKRTRFGGMDASGHL</sequence>
<evidence type="ECO:0000256" key="3">
    <source>
        <dbReference type="ARBA" id="ARBA00010846"/>
    </source>
</evidence>
<dbReference type="Gene3D" id="2.60.210.10">
    <property type="entry name" value="Apoptosis, Tumor Necrosis Factor Receptor Associated Protein 2, Chain A"/>
    <property type="match status" value="1"/>
</dbReference>
<dbReference type="GO" id="GO:0005634">
    <property type="term" value="C:nucleus"/>
    <property type="evidence" value="ECO:0007669"/>
    <property type="project" value="UniProtKB-SubCell"/>
</dbReference>
<evidence type="ECO:0000256" key="1">
    <source>
        <dbReference type="ARBA" id="ARBA00004123"/>
    </source>
</evidence>
<dbReference type="Proteomes" id="UP000887575">
    <property type="component" value="Unassembled WGS sequence"/>
</dbReference>
<dbReference type="PROSITE" id="PS50097">
    <property type="entry name" value="BTB"/>
    <property type="match status" value="1"/>
</dbReference>
<dbReference type="PROSITE" id="PS50144">
    <property type="entry name" value="MATH"/>
    <property type="match status" value="1"/>
</dbReference>
<evidence type="ECO:0000256" key="2">
    <source>
        <dbReference type="ARBA" id="ARBA00004906"/>
    </source>
</evidence>
<evidence type="ECO:0000259" key="7">
    <source>
        <dbReference type="PROSITE" id="PS50144"/>
    </source>
</evidence>